<evidence type="ECO:0000313" key="1">
    <source>
        <dbReference type="EMBL" id="JAH32497.1"/>
    </source>
</evidence>
<dbReference type="EMBL" id="GBXM01076080">
    <property type="protein sequence ID" value="JAH32497.1"/>
    <property type="molecule type" value="Transcribed_RNA"/>
</dbReference>
<name>A0A0E9RUL0_ANGAN</name>
<protein>
    <submittedName>
        <fullName evidence="1">Uncharacterized protein</fullName>
    </submittedName>
</protein>
<sequence>MFDLDFSLKIHLYSWIFSEAIQGN</sequence>
<proteinExistence type="predicted"/>
<organism evidence="1">
    <name type="scientific">Anguilla anguilla</name>
    <name type="common">European freshwater eel</name>
    <name type="synonym">Muraena anguilla</name>
    <dbReference type="NCBI Taxonomy" id="7936"/>
    <lineage>
        <taxon>Eukaryota</taxon>
        <taxon>Metazoa</taxon>
        <taxon>Chordata</taxon>
        <taxon>Craniata</taxon>
        <taxon>Vertebrata</taxon>
        <taxon>Euteleostomi</taxon>
        <taxon>Actinopterygii</taxon>
        <taxon>Neopterygii</taxon>
        <taxon>Teleostei</taxon>
        <taxon>Anguilliformes</taxon>
        <taxon>Anguillidae</taxon>
        <taxon>Anguilla</taxon>
    </lineage>
</organism>
<reference evidence="1" key="2">
    <citation type="journal article" date="2015" name="Fish Shellfish Immunol.">
        <title>Early steps in the European eel (Anguilla anguilla)-Vibrio vulnificus interaction in the gills: Role of the RtxA13 toxin.</title>
        <authorList>
            <person name="Callol A."/>
            <person name="Pajuelo D."/>
            <person name="Ebbesson L."/>
            <person name="Teles M."/>
            <person name="MacKenzie S."/>
            <person name="Amaro C."/>
        </authorList>
    </citation>
    <scope>NUCLEOTIDE SEQUENCE</scope>
</reference>
<reference evidence="1" key="1">
    <citation type="submission" date="2014-11" db="EMBL/GenBank/DDBJ databases">
        <authorList>
            <person name="Amaro Gonzalez C."/>
        </authorList>
    </citation>
    <scope>NUCLEOTIDE SEQUENCE</scope>
</reference>
<accession>A0A0E9RUL0</accession>
<dbReference type="AlphaFoldDB" id="A0A0E9RUL0"/>